<dbReference type="Proteomes" id="UP000194968">
    <property type="component" value="Unassembled WGS sequence"/>
</dbReference>
<reference evidence="1 2" key="1">
    <citation type="submission" date="2017-03" db="EMBL/GenBank/DDBJ databases">
        <title>Comparative genomics of honeybee gut symbionts reveal geographically distinct and subgroup specific antibiotic resistance.</title>
        <authorList>
            <person name="Ludvigsen J."/>
            <person name="Porcellato D."/>
            <person name="Labee-Lund T.M."/>
            <person name="Amdam G.V."/>
            <person name="Rudi K."/>
        </authorList>
    </citation>
    <scope>NUCLEOTIDE SEQUENCE [LARGE SCALE GENOMIC DNA]</scope>
    <source>
        <strain evidence="1 2">A-4-12</strain>
    </source>
</reference>
<evidence type="ECO:0000313" key="1">
    <source>
        <dbReference type="EMBL" id="OTQ48579.1"/>
    </source>
</evidence>
<proteinExistence type="predicted"/>
<protein>
    <submittedName>
        <fullName evidence="1">Uncharacterized protein</fullName>
    </submittedName>
</protein>
<evidence type="ECO:0000313" key="2">
    <source>
        <dbReference type="Proteomes" id="UP000194968"/>
    </source>
</evidence>
<comment type="caution">
    <text evidence="1">The sequence shown here is derived from an EMBL/GenBank/DDBJ whole genome shotgun (WGS) entry which is preliminary data.</text>
</comment>
<dbReference type="RefSeq" id="WP_065578093.1">
    <property type="nucleotide sequence ID" value="NZ_LZGI01000008.1"/>
</dbReference>
<dbReference type="AlphaFoldDB" id="A0A242P996"/>
<name>A0A242P996_9GAMM</name>
<dbReference type="OrthoDB" id="6694438at2"/>
<dbReference type="EMBL" id="NASK01000101">
    <property type="protein sequence ID" value="OTQ48579.1"/>
    <property type="molecule type" value="Genomic_DNA"/>
</dbReference>
<accession>A0A242P996</accession>
<organism evidence="1 2">
    <name type="scientific">Gilliamella apis</name>
    <dbReference type="NCBI Taxonomy" id="1970738"/>
    <lineage>
        <taxon>Bacteria</taxon>
        <taxon>Pseudomonadati</taxon>
        <taxon>Pseudomonadota</taxon>
        <taxon>Gammaproteobacteria</taxon>
        <taxon>Orbales</taxon>
        <taxon>Orbaceae</taxon>
        <taxon>Gilliamella</taxon>
    </lineage>
</organism>
<gene>
    <name evidence="1" type="ORF">B6D06_09100</name>
</gene>
<accession>A0A242NSW8</accession>
<sequence>MGIEYGIIAMDNSVRQNMVLNAFSPYCTKVNDEEYSLDYGDEIYDDKIISNSCTLIFSFDEEDEGIVSSIDILSPCDHIELEKAIYSLIHQYPMIFTCSDFPLMTANKKCMELLKEEDFETFEETTIVSSFDEFSNLLC</sequence>